<dbReference type="Proteomes" id="UP000006408">
    <property type="component" value="Unassembled WGS sequence"/>
</dbReference>
<comment type="caution">
    <text evidence="1">The sequence shown here is derived from an EMBL/GenBank/DDBJ whole genome shotgun (WGS) entry which is preliminary data.</text>
</comment>
<dbReference type="HOGENOM" id="CLU_2987429_0_0_11"/>
<accession>C4FDI9</accession>
<name>C4FDI9_9BIFI</name>
<evidence type="ECO:0000313" key="1">
    <source>
        <dbReference type="EMBL" id="EEP21020.1"/>
    </source>
</evidence>
<protein>
    <submittedName>
        <fullName evidence="1">Uncharacterized protein</fullName>
    </submittedName>
</protein>
<reference evidence="1" key="1">
    <citation type="submission" date="2009-04" db="EMBL/GenBank/DDBJ databases">
        <authorList>
            <person name="Weinstock G."/>
            <person name="Sodergren E."/>
            <person name="Clifton S."/>
            <person name="Fulton L."/>
            <person name="Fulton B."/>
            <person name="Courtney L."/>
            <person name="Fronick C."/>
            <person name="Harrison M."/>
            <person name="Strong C."/>
            <person name="Farmer C."/>
            <person name="Delahaunty K."/>
            <person name="Markovic C."/>
            <person name="Hall O."/>
            <person name="Minx P."/>
            <person name="Tomlinson C."/>
            <person name="Mitreva M."/>
            <person name="Nelson J."/>
            <person name="Hou S."/>
            <person name="Wollam A."/>
            <person name="Pepin K.H."/>
            <person name="Johnson M."/>
            <person name="Bhonagiri V."/>
            <person name="Nash W.E."/>
            <person name="Warren W."/>
            <person name="Chinwalla A."/>
            <person name="Mardis E.R."/>
            <person name="Wilson R.K."/>
        </authorList>
    </citation>
    <scope>NUCLEOTIDE SEQUENCE [LARGE SCALE GENOMIC DNA]</scope>
    <source>
        <strain evidence="1">DSM 20098</strain>
    </source>
</reference>
<gene>
    <name evidence="1" type="ORF">BIFANG_02374</name>
</gene>
<sequence>MTVCLLDSLDEDDDEDELLEQPASVAHMASAHPAAKAERSSVVIFCECMIYHCSRKP</sequence>
<evidence type="ECO:0000313" key="2">
    <source>
        <dbReference type="Proteomes" id="UP000006408"/>
    </source>
</evidence>
<organism evidence="1 2">
    <name type="scientific">Bifidobacterium angulatum DSM 20098 = JCM 7096</name>
    <dbReference type="NCBI Taxonomy" id="518635"/>
    <lineage>
        <taxon>Bacteria</taxon>
        <taxon>Bacillati</taxon>
        <taxon>Actinomycetota</taxon>
        <taxon>Actinomycetes</taxon>
        <taxon>Bifidobacteriales</taxon>
        <taxon>Bifidobacteriaceae</taxon>
        <taxon>Bifidobacterium</taxon>
    </lineage>
</organism>
<proteinExistence type="predicted"/>
<keyword evidence="2" id="KW-1185">Reference proteome</keyword>
<dbReference type="EMBL" id="ABYS02000004">
    <property type="protein sequence ID" value="EEP21020.1"/>
    <property type="molecule type" value="Genomic_DNA"/>
</dbReference>
<dbReference type="AlphaFoldDB" id="C4FDI9"/>